<dbReference type="EMBL" id="CAJB01000426">
    <property type="protein sequence ID" value="CCH80392.1"/>
    <property type="molecule type" value="Genomic_DNA"/>
</dbReference>
<sequence length="383" mass="40144">MTRQTNPYRPGFAQHPVLLAGRGTVIAGASEALDVAALDGRMPRPLILVGVRGVGKTVALNEISSLAAAEHSWVGVHVEVKPRTTFLPELVERLADAERLLTQPPTAGRMQLTEARVRAGAFGVGGEAGFTRASASRPPADAVEGALAATTSAAIERTSGLVLTLDEVHLATREDLAALTAALQRHVPDGWPIVVAVAGLPSLRDPRSSVTYLERGEWHELGLLGPTDTLEALAQPASLAGRPMDSAAADLLAAASGGYPYAIQVVGHHAWRASSGSSTITAAHARRAMTAAQADLAGGLYAGRWHDTSSKQRDYMAAMAAQLVEEGIVTHADVARRLGKAPAALSYLRARLLAKGTIFSDGPSLRFLVPGMAAWITETDGHR</sequence>
<evidence type="ECO:0000259" key="1">
    <source>
        <dbReference type="Pfam" id="PF13191"/>
    </source>
</evidence>
<protein>
    <recommendedName>
        <fullName evidence="1">Orc1-like AAA ATPase domain-containing protein</fullName>
    </recommendedName>
</protein>
<dbReference type="AlphaFoldDB" id="A0A077M5R4"/>
<dbReference type="STRING" id="1194083.BN12_900016"/>
<proteinExistence type="predicted"/>
<evidence type="ECO:0000313" key="3">
    <source>
        <dbReference type="Proteomes" id="UP000035721"/>
    </source>
</evidence>
<keyword evidence="3" id="KW-1185">Reference proteome</keyword>
<feature type="domain" description="Orc1-like AAA ATPase" evidence="1">
    <location>
        <begin position="19"/>
        <end position="194"/>
    </location>
</feature>
<dbReference type="InterPro" id="IPR041664">
    <property type="entry name" value="AAA_16"/>
</dbReference>
<dbReference type="RefSeq" id="WP_083454572.1">
    <property type="nucleotide sequence ID" value="NZ_HF570958.1"/>
</dbReference>
<evidence type="ECO:0000313" key="2">
    <source>
        <dbReference type="EMBL" id="CCH80392.1"/>
    </source>
</evidence>
<accession>A0A077M5R4</accession>
<gene>
    <name evidence="2" type="ORF">BN12_900016</name>
</gene>
<organism evidence="2 3">
    <name type="scientific">Nostocoides japonicum T1-X7</name>
    <dbReference type="NCBI Taxonomy" id="1194083"/>
    <lineage>
        <taxon>Bacteria</taxon>
        <taxon>Bacillati</taxon>
        <taxon>Actinomycetota</taxon>
        <taxon>Actinomycetes</taxon>
        <taxon>Micrococcales</taxon>
        <taxon>Intrasporangiaceae</taxon>
        <taxon>Nostocoides</taxon>
    </lineage>
</organism>
<dbReference type="OrthoDB" id="2020141at2"/>
<dbReference type="SUPFAM" id="SSF52540">
    <property type="entry name" value="P-loop containing nucleoside triphosphate hydrolases"/>
    <property type="match status" value="1"/>
</dbReference>
<dbReference type="Proteomes" id="UP000035721">
    <property type="component" value="Unassembled WGS sequence"/>
</dbReference>
<reference evidence="2 3" key="1">
    <citation type="journal article" date="2013" name="ISME J.">
        <title>A metabolic model for members of the genus Tetrasphaera involved in enhanced biological phosphorus removal.</title>
        <authorList>
            <person name="Kristiansen R."/>
            <person name="Nguyen H.T.T."/>
            <person name="Saunders A.M."/>
            <person name="Nielsen J.L."/>
            <person name="Wimmer R."/>
            <person name="Le V.Q."/>
            <person name="McIlroy S.J."/>
            <person name="Petrovski S."/>
            <person name="Seviour R.J."/>
            <person name="Calteau A."/>
            <person name="Nielsen K.L."/>
            <person name="Nielsen P.H."/>
        </authorList>
    </citation>
    <scope>NUCLEOTIDE SEQUENCE [LARGE SCALE GENOMIC DNA]</scope>
    <source>
        <strain evidence="2 3">T1-X7</strain>
    </source>
</reference>
<comment type="caution">
    <text evidence="2">The sequence shown here is derived from an EMBL/GenBank/DDBJ whole genome shotgun (WGS) entry which is preliminary data.</text>
</comment>
<dbReference type="Pfam" id="PF13191">
    <property type="entry name" value="AAA_16"/>
    <property type="match status" value="1"/>
</dbReference>
<dbReference type="Gene3D" id="3.40.50.300">
    <property type="entry name" value="P-loop containing nucleotide triphosphate hydrolases"/>
    <property type="match status" value="1"/>
</dbReference>
<dbReference type="InterPro" id="IPR027417">
    <property type="entry name" value="P-loop_NTPase"/>
</dbReference>
<name>A0A077M5R4_9MICO</name>